<reference evidence="3 4" key="1">
    <citation type="submission" date="2016-10" db="EMBL/GenBank/DDBJ databases">
        <authorList>
            <person name="de Groot N.N."/>
        </authorList>
    </citation>
    <scope>NUCLEOTIDE SEQUENCE [LARGE SCALE GENOMIC DNA]</scope>
    <source>
        <strain evidence="3 4">BH539</strain>
    </source>
</reference>
<organism evidence="3 4">
    <name type="scientific">Onishia taeanensis</name>
    <dbReference type="NCBI Taxonomy" id="284577"/>
    <lineage>
        <taxon>Bacteria</taxon>
        <taxon>Pseudomonadati</taxon>
        <taxon>Pseudomonadota</taxon>
        <taxon>Gammaproteobacteria</taxon>
        <taxon>Oceanospirillales</taxon>
        <taxon>Halomonadaceae</taxon>
        <taxon>Onishia</taxon>
    </lineage>
</organism>
<feature type="compositionally biased region" description="Polar residues" evidence="1">
    <location>
        <begin position="165"/>
        <end position="183"/>
    </location>
</feature>
<proteinExistence type="predicted"/>
<evidence type="ECO:0000313" key="3">
    <source>
        <dbReference type="EMBL" id="SDG20317.1"/>
    </source>
</evidence>
<sequence>MMSASRCAVFAAVPLLCLASSAQALNWQAAPLYETIELKSGFQPDPHQVSISAGGDTDASEAGPNCSGFVNGETPDLDINFEAGEYPLTIYVESASDTTLVVYDANGNWHCNDDYSTASGNNPALQWNSAPSGNYNVWVGTFNPGEMPEAVVKISERDPEWTDMSGGSASSTAQVNNSGDIEWGDNTSRWANDGECDDPRFVGEGAHSLNVDEDRYHDAVDCQSLYEQGRITLASSGDTVNSSSDIQWGDNTSQWSNDGECDDPRFAGPGVNSNNLAEDRYHDAADCQSLYGQGQIYLK</sequence>
<dbReference type="EMBL" id="FNCI01000006">
    <property type="protein sequence ID" value="SDG20317.1"/>
    <property type="molecule type" value="Genomic_DNA"/>
</dbReference>
<evidence type="ECO:0000256" key="2">
    <source>
        <dbReference type="SAM" id="SignalP"/>
    </source>
</evidence>
<name>A0A1G7SB89_9GAMM</name>
<dbReference type="Proteomes" id="UP000198641">
    <property type="component" value="Unassembled WGS sequence"/>
</dbReference>
<evidence type="ECO:0000256" key="1">
    <source>
        <dbReference type="SAM" id="MobiDB-lite"/>
    </source>
</evidence>
<feature type="region of interest" description="Disordered" evidence="1">
    <location>
        <begin position="160"/>
        <end position="183"/>
    </location>
</feature>
<keyword evidence="2" id="KW-0732">Signal</keyword>
<feature type="chain" id="PRO_5011672484" evidence="2">
    <location>
        <begin position="25"/>
        <end position="299"/>
    </location>
</feature>
<feature type="compositionally biased region" description="Polar residues" evidence="1">
    <location>
        <begin position="236"/>
        <end position="257"/>
    </location>
</feature>
<gene>
    <name evidence="3" type="ORF">SAMN05216571_10667</name>
</gene>
<feature type="signal peptide" evidence="2">
    <location>
        <begin position="1"/>
        <end position="24"/>
    </location>
</feature>
<feature type="region of interest" description="Disordered" evidence="1">
    <location>
        <begin position="236"/>
        <end position="259"/>
    </location>
</feature>
<dbReference type="STRING" id="284577.SAMN05216571_10667"/>
<dbReference type="OrthoDB" id="5973611at2"/>
<protein>
    <submittedName>
        <fullName evidence="3">Uncharacterized protein</fullName>
    </submittedName>
</protein>
<evidence type="ECO:0000313" key="4">
    <source>
        <dbReference type="Proteomes" id="UP000198641"/>
    </source>
</evidence>
<dbReference type="AlphaFoldDB" id="A0A1G7SB89"/>
<accession>A0A1G7SB89</accession>
<keyword evidence="4" id="KW-1185">Reference proteome</keyword>
<dbReference type="RefSeq" id="WP_092525566.1">
    <property type="nucleotide sequence ID" value="NZ_FNCI01000006.1"/>
</dbReference>